<keyword evidence="2 5" id="KW-0560">Oxidoreductase</keyword>
<name>A0A3A1Y7Q0_9GAMM</name>
<dbReference type="EC" id="1.8.4.11" evidence="5"/>
<evidence type="ECO:0000256" key="5">
    <source>
        <dbReference type="HAMAP-Rule" id="MF_01401"/>
    </source>
</evidence>
<evidence type="ECO:0000256" key="4">
    <source>
        <dbReference type="ARBA" id="ARBA00048782"/>
    </source>
</evidence>
<dbReference type="NCBIfam" id="TIGR00401">
    <property type="entry name" value="msrA"/>
    <property type="match status" value="1"/>
</dbReference>
<dbReference type="InterPro" id="IPR036509">
    <property type="entry name" value="Met_Sox_Rdtase_MsrA_sf"/>
</dbReference>
<dbReference type="GO" id="GO:0034599">
    <property type="term" value="P:cellular response to oxidative stress"/>
    <property type="evidence" value="ECO:0007669"/>
    <property type="project" value="TreeGrafter"/>
</dbReference>
<dbReference type="PANTHER" id="PTHR42799">
    <property type="entry name" value="MITOCHONDRIAL PEPTIDE METHIONINE SULFOXIDE REDUCTASE"/>
    <property type="match status" value="1"/>
</dbReference>
<dbReference type="GO" id="GO:0033744">
    <property type="term" value="F:L-methionine:thioredoxin-disulfide S-oxidoreductase activity"/>
    <property type="evidence" value="ECO:0007669"/>
    <property type="project" value="RHEA"/>
</dbReference>
<dbReference type="InterPro" id="IPR002569">
    <property type="entry name" value="Met_Sox_Rdtase_MsrA_dom"/>
</dbReference>
<dbReference type="HAMAP" id="MF_01401">
    <property type="entry name" value="MsrA"/>
    <property type="match status" value="1"/>
</dbReference>
<gene>
    <name evidence="5 7" type="primary">msrA</name>
    <name evidence="7" type="ORF">CJP74_02200</name>
</gene>
<dbReference type="GO" id="GO:0008113">
    <property type="term" value="F:peptide-methionine (S)-S-oxide reductase activity"/>
    <property type="evidence" value="ECO:0007669"/>
    <property type="project" value="UniProtKB-UniRule"/>
</dbReference>
<dbReference type="Proteomes" id="UP000266258">
    <property type="component" value="Unassembled WGS sequence"/>
</dbReference>
<evidence type="ECO:0000259" key="6">
    <source>
        <dbReference type="Pfam" id="PF01625"/>
    </source>
</evidence>
<dbReference type="AlphaFoldDB" id="A0A3A1Y7Q0"/>
<evidence type="ECO:0000256" key="3">
    <source>
        <dbReference type="ARBA" id="ARBA00047806"/>
    </source>
</evidence>
<protein>
    <recommendedName>
        <fullName evidence="5">Peptide methionine sulfoxide reductase MsrA</fullName>
        <shortName evidence="5">Protein-methionine-S-oxide reductase</shortName>
        <ecNumber evidence="5">1.8.4.11</ecNumber>
    </recommendedName>
    <alternativeName>
        <fullName evidence="5">Peptide-methionine (S)-S-oxide reductase</fullName>
        <shortName evidence="5">Peptide Met(O) reductase</shortName>
    </alternativeName>
</protein>
<accession>A0A3A1Y7Q0</accession>
<comment type="catalytic activity">
    <reaction evidence="3 5">
        <text>L-methionyl-[protein] + [thioredoxin]-disulfide + H2O = L-methionyl-(S)-S-oxide-[protein] + [thioredoxin]-dithiol</text>
        <dbReference type="Rhea" id="RHEA:14217"/>
        <dbReference type="Rhea" id="RHEA-COMP:10698"/>
        <dbReference type="Rhea" id="RHEA-COMP:10700"/>
        <dbReference type="Rhea" id="RHEA-COMP:12313"/>
        <dbReference type="Rhea" id="RHEA-COMP:12315"/>
        <dbReference type="ChEBI" id="CHEBI:15377"/>
        <dbReference type="ChEBI" id="CHEBI:16044"/>
        <dbReference type="ChEBI" id="CHEBI:29950"/>
        <dbReference type="ChEBI" id="CHEBI:44120"/>
        <dbReference type="ChEBI" id="CHEBI:50058"/>
        <dbReference type="EC" id="1.8.4.11"/>
    </reaction>
</comment>
<dbReference type="EMBL" id="NRJH01000018">
    <property type="protein sequence ID" value="RIY33259.1"/>
    <property type="molecule type" value="Genomic_DNA"/>
</dbReference>
<feature type="active site" evidence="5">
    <location>
        <position position="12"/>
    </location>
</feature>
<comment type="similarity">
    <text evidence="1 5">Belongs to the MsrA Met sulfoxide reductase family.</text>
</comment>
<sequence length="180" mass="20429">MTVKQIYLAGGCFWGTEKFLSLLVGVESTEVGYANGNREQVTYQEVCTGTTEHAEAVKVTYDPEVLPLKELLETFLQTIDPTIKNQQGNDKGTQYRTGIYSLPEDYEEQKEVVAQVLQEEQKKYSSPVLVENLTLANFCSAEEYHQKYLEKNPTGYCHLNFADLAQVLSTQNKKSEQRVK</sequence>
<dbReference type="RefSeq" id="WP_119496649.1">
    <property type="nucleotide sequence ID" value="NZ_NRJH01000018.1"/>
</dbReference>
<dbReference type="InterPro" id="IPR050162">
    <property type="entry name" value="MsrA_MetSO_reductase"/>
</dbReference>
<feature type="domain" description="Peptide methionine sulphoxide reductase MsrA" evidence="6">
    <location>
        <begin position="5"/>
        <end position="158"/>
    </location>
</feature>
<dbReference type="PANTHER" id="PTHR42799:SF2">
    <property type="entry name" value="MITOCHONDRIAL PEPTIDE METHIONINE SULFOXIDE REDUCTASE"/>
    <property type="match status" value="1"/>
</dbReference>
<organism evidence="7 8">
    <name type="scientific">Psittacicella melopsittaci</name>
    <dbReference type="NCBI Taxonomy" id="2028576"/>
    <lineage>
        <taxon>Bacteria</taxon>
        <taxon>Pseudomonadati</taxon>
        <taxon>Pseudomonadota</taxon>
        <taxon>Gammaproteobacteria</taxon>
        <taxon>Pasteurellales</taxon>
        <taxon>Psittacicellaceae</taxon>
        <taxon>Psittacicella</taxon>
    </lineage>
</organism>
<dbReference type="Pfam" id="PF01625">
    <property type="entry name" value="PMSR"/>
    <property type="match status" value="1"/>
</dbReference>
<comment type="caution">
    <text evidence="7">The sequence shown here is derived from an EMBL/GenBank/DDBJ whole genome shotgun (WGS) entry which is preliminary data.</text>
</comment>
<evidence type="ECO:0000256" key="1">
    <source>
        <dbReference type="ARBA" id="ARBA00005591"/>
    </source>
</evidence>
<dbReference type="GO" id="GO:0005737">
    <property type="term" value="C:cytoplasm"/>
    <property type="evidence" value="ECO:0007669"/>
    <property type="project" value="TreeGrafter"/>
</dbReference>
<evidence type="ECO:0000256" key="2">
    <source>
        <dbReference type="ARBA" id="ARBA00023002"/>
    </source>
</evidence>
<comment type="function">
    <text evidence="5">Has an important function as a repair enzyme for proteins that have been inactivated by oxidation. Catalyzes the reversible oxidation-reduction of methionine sulfoxide in proteins to methionine.</text>
</comment>
<proteinExistence type="inferred from homology"/>
<keyword evidence="8" id="KW-1185">Reference proteome</keyword>
<dbReference type="OrthoDB" id="4174719at2"/>
<evidence type="ECO:0000313" key="7">
    <source>
        <dbReference type="EMBL" id="RIY33259.1"/>
    </source>
</evidence>
<reference evidence="7 8" key="1">
    <citation type="submission" date="2017-08" db="EMBL/GenBank/DDBJ databases">
        <title>Reclassification of Bisgaard taxon 37 and 44.</title>
        <authorList>
            <person name="Christensen H."/>
        </authorList>
    </citation>
    <scope>NUCLEOTIDE SEQUENCE [LARGE SCALE GENOMIC DNA]</scope>
    <source>
        <strain evidence="7 8">B96_4</strain>
    </source>
</reference>
<evidence type="ECO:0000313" key="8">
    <source>
        <dbReference type="Proteomes" id="UP000266258"/>
    </source>
</evidence>
<dbReference type="Gene3D" id="3.30.1060.10">
    <property type="entry name" value="Peptide methionine sulphoxide reductase MsrA"/>
    <property type="match status" value="1"/>
</dbReference>
<comment type="catalytic activity">
    <reaction evidence="4 5">
        <text>[thioredoxin]-disulfide + L-methionine + H2O = L-methionine (S)-S-oxide + [thioredoxin]-dithiol</text>
        <dbReference type="Rhea" id="RHEA:19993"/>
        <dbReference type="Rhea" id="RHEA-COMP:10698"/>
        <dbReference type="Rhea" id="RHEA-COMP:10700"/>
        <dbReference type="ChEBI" id="CHEBI:15377"/>
        <dbReference type="ChEBI" id="CHEBI:29950"/>
        <dbReference type="ChEBI" id="CHEBI:50058"/>
        <dbReference type="ChEBI" id="CHEBI:57844"/>
        <dbReference type="ChEBI" id="CHEBI:58772"/>
        <dbReference type="EC" id="1.8.4.11"/>
    </reaction>
</comment>
<dbReference type="SUPFAM" id="SSF55068">
    <property type="entry name" value="Peptide methionine sulfoxide reductase"/>
    <property type="match status" value="1"/>
</dbReference>